<accession>A0ABS7CI85</accession>
<organism evidence="1 2">
    <name type="scientific">Paenibacillus sepulcri</name>
    <dbReference type="NCBI Taxonomy" id="359917"/>
    <lineage>
        <taxon>Bacteria</taxon>
        <taxon>Bacillati</taxon>
        <taxon>Bacillota</taxon>
        <taxon>Bacilli</taxon>
        <taxon>Bacillales</taxon>
        <taxon>Paenibacillaceae</taxon>
        <taxon>Paenibacillus</taxon>
    </lineage>
</organism>
<gene>
    <name evidence="1" type="ORF">K0U00_41930</name>
</gene>
<name>A0ABS7CI85_9BACL</name>
<dbReference type="InterPro" id="IPR029475">
    <property type="entry name" value="DUF6807"/>
</dbReference>
<comment type="caution">
    <text evidence="1">The sequence shown here is derived from an EMBL/GenBank/DDBJ whole genome shotgun (WGS) entry which is preliminary data.</text>
</comment>
<dbReference type="EMBL" id="JAHZIK010002359">
    <property type="protein sequence ID" value="MBW7460645.1"/>
    <property type="molecule type" value="Genomic_DNA"/>
</dbReference>
<reference evidence="1 2" key="1">
    <citation type="submission" date="2021-07" db="EMBL/GenBank/DDBJ databases">
        <title>Paenibacillus radiodurans sp. nov., isolated from the southeastern edge of Tengger Desert.</title>
        <authorList>
            <person name="Zhang G."/>
        </authorList>
    </citation>
    <scope>NUCLEOTIDE SEQUENCE [LARGE SCALE GENOMIC DNA]</scope>
    <source>
        <strain evidence="1 2">CCM 7311</strain>
    </source>
</reference>
<evidence type="ECO:0000313" key="2">
    <source>
        <dbReference type="Proteomes" id="UP001519887"/>
    </source>
</evidence>
<keyword evidence="2" id="KW-1185">Reference proteome</keyword>
<dbReference type="Proteomes" id="UP001519887">
    <property type="component" value="Unassembled WGS sequence"/>
</dbReference>
<feature type="non-terminal residue" evidence="1">
    <location>
        <position position="1"/>
    </location>
</feature>
<evidence type="ECO:0000313" key="1">
    <source>
        <dbReference type="EMBL" id="MBW7460645.1"/>
    </source>
</evidence>
<dbReference type="Pfam" id="PF14100">
    <property type="entry name" value="DUF6807"/>
    <property type="match status" value="1"/>
</dbReference>
<sequence>IAIMDHPANPGYPVPWRVDGQFGAAPSLCIAGDWQLEAGSTQLFRHRVFVYTGEIDSAQIEANWNEFRNGRNN</sequence>
<proteinExistence type="predicted"/>
<protein>
    <submittedName>
        <fullName evidence="1">PmoA family protein</fullName>
    </submittedName>
</protein>